<comment type="similarity">
    <text evidence="2">Belongs to the CPA3 antiporters (TC 2.A.63) subunit G family.</text>
</comment>
<dbReference type="Pfam" id="PF03334">
    <property type="entry name" value="PhaG_MnhG_YufB"/>
    <property type="match status" value="1"/>
</dbReference>
<comment type="subcellular location">
    <subcellularLocation>
        <location evidence="1">Membrane</location>
        <topology evidence="1">Multi-pass membrane protein</topology>
    </subcellularLocation>
</comment>
<feature type="transmembrane region" description="Helical" evidence="3">
    <location>
        <begin position="6"/>
        <end position="28"/>
    </location>
</feature>
<reference evidence="4 5" key="1">
    <citation type="submission" date="2017-04" db="EMBL/GenBank/DDBJ databases">
        <authorList>
            <person name="Afonso C.L."/>
            <person name="Miller P.J."/>
            <person name="Scott M.A."/>
            <person name="Spackman E."/>
            <person name="Goraichik I."/>
            <person name="Dimitrov K.M."/>
            <person name="Suarez D.L."/>
            <person name="Swayne D.E."/>
        </authorList>
    </citation>
    <scope>NUCLEOTIDE SEQUENCE [LARGE SCALE GENOMIC DNA]</scope>
    <source>
        <strain evidence="4 5">DSM 12816</strain>
    </source>
</reference>
<dbReference type="GO" id="GO:0015385">
    <property type="term" value="F:sodium:proton antiporter activity"/>
    <property type="evidence" value="ECO:0007669"/>
    <property type="project" value="TreeGrafter"/>
</dbReference>
<organism evidence="4 5">
    <name type="scientific">Papillibacter cinnamivorans DSM 12816</name>
    <dbReference type="NCBI Taxonomy" id="1122930"/>
    <lineage>
        <taxon>Bacteria</taxon>
        <taxon>Bacillati</taxon>
        <taxon>Bacillota</taxon>
        <taxon>Clostridia</taxon>
        <taxon>Eubacteriales</taxon>
        <taxon>Oscillospiraceae</taxon>
        <taxon>Papillibacter</taxon>
    </lineage>
</organism>
<dbReference type="NCBIfam" id="NF009314">
    <property type="entry name" value="PRK12674.1-2"/>
    <property type="match status" value="1"/>
</dbReference>
<dbReference type="InterPro" id="IPR005133">
    <property type="entry name" value="PhaG_MnhG_YufB"/>
</dbReference>
<dbReference type="PANTHER" id="PTHR34703">
    <property type="entry name" value="ANTIPORTER SUBUNIT MNHG2-RELATED"/>
    <property type="match status" value="1"/>
</dbReference>
<keyword evidence="5" id="KW-1185">Reference proteome</keyword>
<gene>
    <name evidence="4" type="ORF">SAMN02745168_2554</name>
</gene>
<keyword evidence="3" id="KW-0812">Transmembrane</keyword>
<evidence type="ECO:0000256" key="2">
    <source>
        <dbReference type="ARBA" id="ARBA00008404"/>
    </source>
</evidence>
<dbReference type="NCBIfam" id="TIGR01300">
    <property type="entry name" value="CPA3_mnhG_phaG"/>
    <property type="match status" value="1"/>
</dbReference>
<feature type="transmembrane region" description="Helical" evidence="3">
    <location>
        <begin position="40"/>
        <end position="60"/>
    </location>
</feature>
<evidence type="ECO:0000256" key="1">
    <source>
        <dbReference type="ARBA" id="ARBA00004141"/>
    </source>
</evidence>
<proteinExistence type="inferred from homology"/>
<evidence type="ECO:0000256" key="3">
    <source>
        <dbReference type="SAM" id="Phobius"/>
    </source>
</evidence>
<protein>
    <submittedName>
        <fullName evidence="4">Multicomponent Na+:H+ antiporter subunit G</fullName>
    </submittedName>
</protein>
<sequence>MNVVIGSILIFCGVFFVVVAAIGVVRLPDFYARLHASGKAETLGAILCLTGLAVYCGPNQTSLKLILIIFFLLFANPVGTHVISRAAFRYGILPWKKRKE</sequence>
<evidence type="ECO:0000313" key="5">
    <source>
        <dbReference type="Proteomes" id="UP000192790"/>
    </source>
</evidence>
<dbReference type="AlphaFoldDB" id="A0A1W2C4G9"/>
<evidence type="ECO:0000313" key="4">
    <source>
        <dbReference type="EMBL" id="SMC80147.1"/>
    </source>
</evidence>
<dbReference type="RefSeq" id="WP_084235230.1">
    <property type="nucleotide sequence ID" value="NZ_FWXW01000007.1"/>
</dbReference>
<dbReference type="STRING" id="1122930.SAMN02745168_2554"/>
<feature type="transmembrane region" description="Helical" evidence="3">
    <location>
        <begin position="66"/>
        <end position="88"/>
    </location>
</feature>
<keyword evidence="3" id="KW-1133">Transmembrane helix</keyword>
<keyword evidence="3" id="KW-0472">Membrane</keyword>
<accession>A0A1W2C4G9</accession>
<dbReference type="OrthoDB" id="9806575at2"/>
<name>A0A1W2C4G9_9FIRM</name>
<dbReference type="PANTHER" id="PTHR34703:SF1">
    <property type="entry name" value="ANTIPORTER SUBUNIT MNHG2-RELATED"/>
    <property type="match status" value="1"/>
</dbReference>
<dbReference type="Proteomes" id="UP000192790">
    <property type="component" value="Unassembled WGS sequence"/>
</dbReference>
<dbReference type="EMBL" id="FWXW01000007">
    <property type="protein sequence ID" value="SMC80147.1"/>
    <property type="molecule type" value="Genomic_DNA"/>
</dbReference>